<dbReference type="Pfam" id="PF00583">
    <property type="entry name" value="Acetyltransf_1"/>
    <property type="match status" value="1"/>
</dbReference>
<dbReference type="InterPro" id="IPR000182">
    <property type="entry name" value="GNAT_dom"/>
</dbReference>
<evidence type="ECO:0000313" key="4">
    <source>
        <dbReference type="EMBL" id="MXO52095.1"/>
    </source>
</evidence>
<dbReference type="PROSITE" id="PS51186">
    <property type="entry name" value="GNAT"/>
    <property type="match status" value="1"/>
</dbReference>
<dbReference type="GO" id="GO:0016747">
    <property type="term" value="F:acyltransferase activity, transferring groups other than amino-acyl groups"/>
    <property type="evidence" value="ECO:0007669"/>
    <property type="project" value="InterPro"/>
</dbReference>
<dbReference type="Proteomes" id="UP000444185">
    <property type="component" value="Unassembled WGS sequence"/>
</dbReference>
<sequence length="172" mass="19272">MTAISILPVQLDEVSALAAIGRRTFEQTFAAGNNPNDFAIYLDRAFSQEQLEQELRNPDSHFYFARFGDEIGGYLKTNTGNAQTEELEGRTLEIERIYVDEAMQGAGVGKALFQHAVGQAEAMAADAVWLGVWEENPKAIEFYSRQGFTAFGEHEFTIGNDVQRDILMRRTL</sequence>
<dbReference type="InterPro" id="IPR016181">
    <property type="entry name" value="Acyl_CoA_acyltransferase"/>
</dbReference>
<evidence type="ECO:0000256" key="2">
    <source>
        <dbReference type="ARBA" id="ARBA00023315"/>
    </source>
</evidence>
<keyword evidence="2" id="KW-0012">Acyltransferase</keyword>
<dbReference type="Gene3D" id="3.40.630.30">
    <property type="match status" value="1"/>
</dbReference>
<proteinExistence type="predicted"/>
<protein>
    <submittedName>
        <fullName evidence="4">GNAT family N-acetyltransferase</fullName>
    </submittedName>
</protein>
<evidence type="ECO:0000259" key="3">
    <source>
        <dbReference type="PROSITE" id="PS51186"/>
    </source>
</evidence>
<dbReference type="RefSeq" id="WP_160608766.1">
    <property type="nucleotide sequence ID" value="NZ_WTYF01000004.1"/>
</dbReference>
<comment type="caution">
    <text evidence="4">The sequence shown here is derived from an EMBL/GenBank/DDBJ whole genome shotgun (WGS) entry which is preliminary data.</text>
</comment>
<reference evidence="4 5" key="1">
    <citation type="submission" date="2019-12" db="EMBL/GenBank/DDBJ databases">
        <title>Genomic-based taxomic classification of the family Erythrobacteraceae.</title>
        <authorList>
            <person name="Xu L."/>
        </authorList>
    </citation>
    <scope>NUCLEOTIDE SEQUENCE [LARGE SCALE GENOMIC DNA]</scope>
    <source>
        <strain evidence="4 5">DSM 16225</strain>
    </source>
</reference>
<dbReference type="OrthoDB" id="143110at2"/>
<dbReference type="SUPFAM" id="SSF55729">
    <property type="entry name" value="Acyl-CoA N-acyltransferases (Nat)"/>
    <property type="match status" value="1"/>
</dbReference>
<dbReference type="PANTHER" id="PTHR43877">
    <property type="entry name" value="AMINOALKYLPHOSPHONATE N-ACETYLTRANSFERASE-RELATED-RELATED"/>
    <property type="match status" value="1"/>
</dbReference>
<evidence type="ECO:0000313" key="5">
    <source>
        <dbReference type="Proteomes" id="UP000444185"/>
    </source>
</evidence>
<dbReference type="AlphaFoldDB" id="A0A844Y1J0"/>
<name>A0A844Y1J0_9SPHN</name>
<keyword evidence="5" id="KW-1185">Reference proteome</keyword>
<dbReference type="CDD" id="cd04301">
    <property type="entry name" value="NAT_SF"/>
    <property type="match status" value="1"/>
</dbReference>
<feature type="domain" description="N-acetyltransferase" evidence="3">
    <location>
        <begin position="4"/>
        <end position="172"/>
    </location>
</feature>
<accession>A0A844Y1J0</accession>
<dbReference type="InterPro" id="IPR050832">
    <property type="entry name" value="Bact_Acetyltransf"/>
</dbReference>
<organism evidence="4 5">
    <name type="scientific">Qipengyuania gaetbuli</name>
    <dbReference type="NCBI Taxonomy" id="266952"/>
    <lineage>
        <taxon>Bacteria</taxon>
        <taxon>Pseudomonadati</taxon>
        <taxon>Pseudomonadota</taxon>
        <taxon>Alphaproteobacteria</taxon>
        <taxon>Sphingomonadales</taxon>
        <taxon>Erythrobacteraceae</taxon>
        <taxon>Qipengyuania</taxon>
    </lineage>
</organism>
<evidence type="ECO:0000256" key="1">
    <source>
        <dbReference type="ARBA" id="ARBA00022679"/>
    </source>
</evidence>
<gene>
    <name evidence="4" type="ORF">GRI42_12350</name>
</gene>
<dbReference type="EMBL" id="WTYF01000004">
    <property type="protein sequence ID" value="MXO52095.1"/>
    <property type="molecule type" value="Genomic_DNA"/>
</dbReference>
<keyword evidence="1 4" id="KW-0808">Transferase</keyword>